<organism evidence="4 5">
    <name type="scientific">Eublepharis macularius</name>
    <name type="common">Leopard gecko</name>
    <name type="synonym">Cyrtodactylus macularius</name>
    <dbReference type="NCBI Taxonomy" id="481883"/>
    <lineage>
        <taxon>Eukaryota</taxon>
        <taxon>Metazoa</taxon>
        <taxon>Chordata</taxon>
        <taxon>Craniata</taxon>
        <taxon>Vertebrata</taxon>
        <taxon>Euteleostomi</taxon>
        <taxon>Lepidosauria</taxon>
        <taxon>Squamata</taxon>
        <taxon>Bifurcata</taxon>
        <taxon>Gekkota</taxon>
        <taxon>Eublepharidae</taxon>
        <taxon>Eublepharinae</taxon>
        <taxon>Eublepharis</taxon>
    </lineage>
</organism>
<reference evidence="5" key="1">
    <citation type="submission" date="2025-08" db="UniProtKB">
        <authorList>
            <consortium name="RefSeq"/>
        </authorList>
    </citation>
    <scope>IDENTIFICATION</scope>
    <source>
        <tissue evidence="5">Blood</tissue>
    </source>
</reference>
<protein>
    <submittedName>
        <fullName evidence="5">Uncharacterized protein LOC129341750</fullName>
    </submittedName>
</protein>
<evidence type="ECO:0000256" key="1">
    <source>
        <dbReference type="ARBA" id="ARBA00022734"/>
    </source>
</evidence>
<keyword evidence="3" id="KW-0732">Signal</keyword>
<dbReference type="Proteomes" id="UP001190640">
    <property type="component" value="Chromosome 13"/>
</dbReference>
<evidence type="ECO:0000256" key="3">
    <source>
        <dbReference type="SAM" id="SignalP"/>
    </source>
</evidence>
<name>A0AA97KDT0_EUBMA</name>
<dbReference type="Pfam" id="PF19193">
    <property type="entry name" value="Tectonin"/>
    <property type="match status" value="2"/>
</dbReference>
<proteinExistence type="inferred from homology"/>
<dbReference type="RefSeq" id="XP_054853089.1">
    <property type="nucleotide sequence ID" value="XM_054997114.1"/>
</dbReference>
<dbReference type="AlphaFoldDB" id="A0AA97KDT0"/>
<keyword evidence="1" id="KW-0430">Lectin</keyword>
<dbReference type="PANTHER" id="PTHR23250">
    <property type="entry name" value="DYSFERLIN-RELATED"/>
    <property type="match status" value="1"/>
</dbReference>
<evidence type="ECO:0000313" key="5">
    <source>
        <dbReference type="RefSeq" id="XP_054853089.1"/>
    </source>
</evidence>
<sequence length="495" mass="52900">MMRGLREGLLLLLSMCGIISALTCTEVPGALTQIDASNGQVFGVNSAGGIYTLYGSTWTQLPGALSHVTVGLDGIWGVNSNHNIYRLVGGNWRHVTGLLKQIDAGGSQFIVGVNMNDDIYCLPKSSAISADGGSTLPWIHIEGKLKYYSCGRLGCWGVNSADAIYYRHGVTPDSCAGSSWQNVPGALSMIEVGTEGDVYGVNRDGNIYRRAGITAANPIGTAWVHLSNDLGRIKHISYDLGLLWVLTTEGKILNCKVSAPDCEQVPGALTQIDASNGQVFGVNSAGNIYTLYGNTWTQLPGALTHVTTGPSGIWGVNSNHNIYKLVGGNWRLVTGLLKQIDAGGSQFIVGVNMNDDIYCLPKSSTIAADGNSALPWIHIDGKLKYFSCGPLGCWGVNSADAIYYRHGVTPDSCAGSRWQNVPGALSMIEVGTEGDVFGVNSSGNIYRREGITKDNPIGTSWTQVEKRLGRAKHASYDLDQLWVVTSEGNIFKCQV</sequence>
<feature type="chain" id="PRO_5041690956" evidence="3">
    <location>
        <begin position="22"/>
        <end position="495"/>
    </location>
</feature>
<dbReference type="KEGG" id="emc:129341750"/>
<evidence type="ECO:0000313" key="4">
    <source>
        <dbReference type="Proteomes" id="UP001190640"/>
    </source>
</evidence>
<keyword evidence="4" id="KW-1185">Reference proteome</keyword>
<feature type="signal peptide" evidence="3">
    <location>
        <begin position="1"/>
        <end position="21"/>
    </location>
</feature>
<dbReference type="InterPro" id="IPR006624">
    <property type="entry name" value="Beta-propeller_rpt_TECPR"/>
</dbReference>
<dbReference type="PANTHER" id="PTHR23250:SF3">
    <property type="entry name" value="FISH-EGG LECTIN-LIKE ISOFORM X1-RELATED"/>
    <property type="match status" value="1"/>
</dbReference>
<accession>A0AA97KDT0</accession>
<comment type="similarity">
    <text evidence="2">Belongs to the tectonin family.</text>
</comment>
<dbReference type="InterPro" id="IPR051513">
    <property type="entry name" value="Tectonin_beta-prop"/>
</dbReference>
<evidence type="ECO:0000256" key="2">
    <source>
        <dbReference type="ARBA" id="ARBA00038331"/>
    </source>
</evidence>
<dbReference type="GeneID" id="129341750"/>
<gene>
    <name evidence="5" type="primary">LOC129341750</name>
</gene>
<dbReference type="SMART" id="SM00706">
    <property type="entry name" value="TECPR"/>
    <property type="match status" value="12"/>
</dbReference>
<dbReference type="GO" id="GO:0030246">
    <property type="term" value="F:carbohydrate binding"/>
    <property type="evidence" value="ECO:0007669"/>
    <property type="project" value="UniProtKB-KW"/>
</dbReference>